<dbReference type="WormBase" id="W05B10.3">
    <property type="protein sequence ID" value="CE06546"/>
    <property type="gene ID" value="WBGene00012278"/>
</dbReference>
<dbReference type="PANTHER" id="PTHR36950">
    <property type="entry name" value="PROTEIN CBG24898-RELATED"/>
    <property type="match status" value="1"/>
</dbReference>
<dbReference type="AlphaFoldDB" id="Q23172"/>
<dbReference type="InParanoid" id="Q23172"/>
<dbReference type="AGR" id="WB:WBGene00012278"/>
<keyword evidence="3" id="KW-1185">Reference proteome</keyword>
<dbReference type="eggNOG" id="ENOG502R8X0">
    <property type="taxonomic scope" value="Eukaryota"/>
</dbReference>
<keyword evidence="1" id="KW-0732">Signal</keyword>
<protein>
    <submittedName>
        <fullName evidence="2">Saposin B-type domain-containing protein</fullName>
    </submittedName>
</protein>
<dbReference type="GeneID" id="179735"/>
<feature type="signal peptide" evidence="1">
    <location>
        <begin position="1"/>
        <end position="19"/>
    </location>
</feature>
<proteinExistence type="predicted"/>
<dbReference type="OrthoDB" id="5773575at2759"/>
<reference evidence="2 3" key="1">
    <citation type="journal article" date="1998" name="Science">
        <title>Genome sequence of the nematode C. elegans: a platform for investigating biology.</title>
        <authorList>
            <consortium name="The C. elegans sequencing consortium"/>
            <person name="Sulson J.E."/>
            <person name="Waterston R."/>
        </authorList>
    </citation>
    <scope>NUCLEOTIDE SEQUENCE [LARGE SCALE GENOMIC DNA]</scope>
    <source>
        <strain evidence="2 3">Bristol N2</strain>
    </source>
</reference>
<dbReference type="HOGENOM" id="CLU_184691_0_0_1"/>
<dbReference type="Proteomes" id="UP000001940">
    <property type="component" value="Chromosome V"/>
</dbReference>
<accession>Q23172</accession>
<sequence length="95" mass="11220">MKLNLFFVICIFTVSKTTAQFENIKPCVICDDHWFIVPTSWLNMSKYLRGGCNRLPKALIWPCRDLVDSMNLWDQYSTLYPHIVEFHKQACKMLC</sequence>
<evidence type="ECO:0000313" key="3">
    <source>
        <dbReference type="Proteomes" id="UP000001940"/>
    </source>
</evidence>
<evidence type="ECO:0000256" key="1">
    <source>
        <dbReference type="SAM" id="SignalP"/>
    </source>
</evidence>
<gene>
    <name evidence="2" type="ORF">CELE_W05B10.3</name>
    <name evidence="2 4" type="ORF">W05B10.3</name>
</gene>
<dbReference type="PhylomeDB" id="Q23172"/>
<dbReference type="PANTHER" id="PTHR36950:SF3">
    <property type="entry name" value="SAPOSIN B-TYPE DOMAIN-CONTAINING PROTEIN"/>
    <property type="match status" value="1"/>
</dbReference>
<dbReference type="EMBL" id="BX284605">
    <property type="protein sequence ID" value="CAA98964.1"/>
    <property type="molecule type" value="Genomic_DNA"/>
</dbReference>
<dbReference type="OMA" id="KPCVICD"/>
<dbReference type="FunCoup" id="Q23172">
    <property type="interactions" value="836"/>
</dbReference>
<dbReference type="PIR" id="T26179">
    <property type="entry name" value="T26179"/>
</dbReference>
<name>Q23172_CAEEL</name>
<evidence type="ECO:0000313" key="4">
    <source>
        <dbReference type="WormBase" id="W05B10.3"/>
    </source>
</evidence>
<dbReference type="KEGG" id="cel:CELE_W05B10.3"/>
<feature type="chain" id="PRO_5004201469" evidence="1">
    <location>
        <begin position="20"/>
        <end position="95"/>
    </location>
</feature>
<dbReference type="PaxDb" id="6239-W05B10.3"/>
<organism evidence="2 3">
    <name type="scientific">Caenorhabditis elegans</name>
    <dbReference type="NCBI Taxonomy" id="6239"/>
    <lineage>
        <taxon>Eukaryota</taxon>
        <taxon>Metazoa</taxon>
        <taxon>Ecdysozoa</taxon>
        <taxon>Nematoda</taxon>
        <taxon>Chromadorea</taxon>
        <taxon>Rhabditida</taxon>
        <taxon>Rhabditina</taxon>
        <taxon>Rhabditomorpha</taxon>
        <taxon>Rhabditoidea</taxon>
        <taxon>Rhabditidae</taxon>
        <taxon>Peloderinae</taxon>
        <taxon>Caenorhabditis</taxon>
    </lineage>
</organism>
<dbReference type="RefSeq" id="NP_506165.1">
    <property type="nucleotide sequence ID" value="NM_073764.6"/>
</dbReference>
<dbReference type="Bgee" id="WBGene00012278">
    <property type="expression patterns" value="Expressed in adult organism and 1 other cell type or tissue"/>
</dbReference>
<dbReference type="CTD" id="179735"/>
<dbReference type="UCSC" id="W05B10.3">
    <property type="organism name" value="c. elegans"/>
</dbReference>
<evidence type="ECO:0000313" key="2">
    <source>
        <dbReference type="EMBL" id="CAA98964.1"/>
    </source>
</evidence>